<accession>A0A1W1XBW5</accession>
<sequence>MTQLKVFVQEDGKGTFVCPDCGLARRIQAVHLLNAKKPIRVRCRCGKTFSVRFEIRKAYRKSVFLFGEYCRKGEEHKIPHDQMIVEDVSKTGLRFRTFLTHGLRQGDLVHVEFPLNDQPRSLIRGLAEVRWVDGKNVGARFVDLAPPHEKALGFFLMP</sequence>
<evidence type="ECO:0000313" key="2">
    <source>
        <dbReference type="EMBL" id="SMC21535.1"/>
    </source>
</evidence>
<protein>
    <submittedName>
        <fullName evidence="2">PilZ domain-containing protein</fullName>
    </submittedName>
</protein>
<dbReference type="Proteomes" id="UP000192783">
    <property type="component" value="Unassembled WGS sequence"/>
</dbReference>
<gene>
    <name evidence="2" type="ORF">SAMN02746041_01204</name>
</gene>
<dbReference type="InterPro" id="IPR009875">
    <property type="entry name" value="PilZ_domain"/>
</dbReference>
<dbReference type="OrthoDB" id="5511523at2"/>
<reference evidence="2 3" key="1">
    <citation type="submission" date="2017-04" db="EMBL/GenBank/DDBJ databases">
        <authorList>
            <person name="Afonso C.L."/>
            <person name="Miller P.J."/>
            <person name="Scott M.A."/>
            <person name="Spackman E."/>
            <person name="Goraichik I."/>
            <person name="Dimitrov K.M."/>
            <person name="Suarez D.L."/>
            <person name="Swayne D.E."/>
        </authorList>
    </citation>
    <scope>NUCLEOTIDE SEQUENCE [LARGE SCALE GENOMIC DNA]</scope>
    <source>
        <strain evidence="2 3">DSM 13146</strain>
    </source>
</reference>
<evidence type="ECO:0000259" key="1">
    <source>
        <dbReference type="Pfam" id="PF07238"/>
    </source>
</evidence>
<dbReference type="RefSeq" id="WP_084056976.1">
    <property type="nucleotide sequence ID" value="NZ_FWXF01000005.1"/>
</dbReference>
<dbReference type="Pfam" id="PF07238">
    <property type="entry name" value="PilZ"/>
    <property type="match status" value="1"/>
</dbReference>
<dbReference type="Gene3D" id="2.40.10.220">
    <property type="entry name" value="predicted glycosyltransferase like domains"/>
    <property type="match status" value="1"/>
</dbReference>
<organism evidence="2 3">
    <name type="scientific">Desulfacinum hydrothermale DSM 13146</name>
    <dbReference type="NCBI Taxonomy" id="1121390"/>
    <lineage>
        <taxon>Bacteria</taxon>
        <taxon>Pseudomonadati</taxon>
        <taxon>Thermodesulfobacteriota</taxon>
        <taxon>Syntrophobacteria</taxon>
        <taxon>Syntrophobacterales</taxon>
        <taxon>Syntrophobacteraceae</taxon>
        <taxon>Desulfacinum</taxon>
    </lineage>
</organism>
<evidence type="ECO:0000313" key="3">
    <source>
        <dbReference type="Proteomes" id="UP000192783"/>
    </source>
</evidence>
<proteinExistence type="predicted"/>
<dbReference type="AlphaFoldDB" id="A0A1W1XBW5"/>
<keyword evidence="3" id="KW-1185">Reference proteome</keyword>
<dbReference type="SUPFAM" id="SSF141371">
    <property type="entry name" value="PilZ domain-like"/>
    <property type="match status" value="1"/>
</dbReference>
<dbReference type="EMBL" id="FWXF01000005">
    <property type="protein sequence ID" value="SMC21535.1"/>
    <property type="molecule type" value="Genomic_DNA"/>
</dbReference>
<dbReference type="GO" id="GO:0035438">
    <property type="term" value="F:cyclic-di-GMP binding"/>
    <property type="evidence" value="ECO:0007669"/>
    <property type="project" value="InterPro"/>
</dbReference>
<feature type="domain" description="PilZ" evidence="1">
    <location>
        <begin position="77"/>
        <end position="154"/>
    </location>
</feature>
<name>A0A1W1XBW5_9BACT</name>